<dbReference type="InterPro" id="IPR052374">
    <property type="entry name" value="SERAC1"/>
</dbReference>
<reference evidence="1 2" key="1">
    <citation type="journal article" date="2024" name="Commun. Biol.">
        <title>Comparative genomic analysis of thermophilic fungi reveals convergent evolutionary adaptations and gene losses.</title>
        <authorList>
            <person name="Steindorff A.S."/>
            <person name="Aguilar-Pontes M.V."/>
            <person name="Robinson A.J."/>
            <person name="Andreopoulos B."/>
            <person name="LaButti K."/>
            <person name="Kuo A."/>
            <person name="Mondo S."/>
            <person name="Riley R."/>
            <person name="Otillar R."/>
            <person name="Haridas S."/>
            <person name="Lipzen A."/>
            <person name="Grimwood J."/>
            <person name="Schmutz J."/>
            <person name="Clum A."/>
            <person name="Reid I.D."/>
            <person name="Moisan M.C."/>
            <person name="Butler G."/>
            <person name="Nguyen T.T.M."/>
            <person name="Dewar K."/>
            <person name="Conant G."/>
            <person name="Drula E."/>
            <person name="Henrissat B."/>
            <person name="Hansel C."/>
            <person name="Singer S."/>
            <person name="Hutchinson M.I."/>
            <person name="de Vries R.P."/>
            <person name="Natvig D.O."/>
            <person name="Powell A.J."/>
            <person name="Tsang A."/>
            <person name="Grigoriev I.V."/>
        </authorList>
    </citation>
    <scope>NUCLEOTIDE SEQUENCE [LARGE SCALE GENOMIC DNA]</scope>
    <source>
        <strain evidence="1 2">CBS 494.80</strain>
    </source>
</reference>
<gene>
    <name evidence="1" type="ORF">VTL71DRAFT_4718</name>
</gene>
<protein>
    <recommendedName>
        <fullName evidence="3">DUF676 domain-containing protein</fullName>
    </recommendedName>
</protein>
<evidence type="ECO:0008006" key="3">
    <source>
        <dbReference type="Google" id="ProtNLM"/>
    </source>
</evidence>
<proteinExistence type="predicted"/>
<evidence type="ECO:0000313" key="2">
    <source>
        <dbReference type="Proteomes" id="UP001595075"/>
    </source>
</evidence>
<sequence>MKKLYQTLSSKLKFSSQRTSHTSIPDSYQSPNPAPEEAKLHLIYTDSIPTLDIIVIHGLPSSHHSPWSTAFTSRTTGCSWLRDLLPPFFHAQSPTVPVRVFVFGYVLDESIGLEDVVSSLGKEVLRWGVGGMERVGWDGYPDASMGKTENMEARKVLWIAHSLGGGLLKGFLSAESEARDNTGKTMGVLFFGVPRGAGGGHGGGFAGLSTALASQGSERESGSVVNEEQDVSPHVKKLREEAKYFAKGAEDFEVLCDRGQVGRVVYFLESAGENVVVGTGRDRELEVGIDTEDDSGLDEGGIRGEQWWEGNVRIVQTTKGHGAMIRFEGREDGEWKHVEKILSRL</sequence>
<keyword evidence="2" id="KW-1185">Reference proteome</keyword>
<name>A0ABR4C2V4_9HELO</name>
<dbReference type="Proteomes" id="UP001595075">
    <property type="component" value="Unassembled WGS sequence"/>
</dbReference>
<accession>A0ABR4C2V4</accession>
<comment type="caution">
    <text evidence="1">The sequence shown here is derived from an EMBL/GenBank/DDBJ whole genome shotgun (WGS) entry which is preliminary data.</text>
</comment>
<dbReference type="EMBL" id="JAZHXI010000014">
    <property type="protein sequence ID" value="KAL2064224.1"/>
    <property type="molecule type" value="Genomic_DNA"/>
</dbReference>
<evidence type="ECO:0000313" key="1">
    <source>
        <dbReference type="EMBL" id="KAL2064224.1"/>
    </source>
</evidence>
<dbReference type="PANTHER" id="PTHR48182:SF3">
    <property type="entry name" value="DUF676 DOMAIN-CONTAINING PROTEIN"/>
    <property type="match status" value="1"/>
</dbReference>
<dbReference type="InterPro" id="IPR029058">
    <property type="entry name" value="AB_hydrolase_fold"/>
</dbReference>
<organism evidence="1 2">
    <name type="scientific">Oculimacula yallundae</name>
    <dbReference type="NCBI Taxonomy" id="86028"/>
    <lineage>
        <taxon>Eukaryota</taxon>
        <taxon>Fungi</taxon>
        <taxon>Dikarya</taxon>
        <taxon>Ascomycota</taxon>
        <taxon>Pezizomycotina</taxon>
        <taxon>Leotiomycetes</taxon>
        <taxon>Helotiales</taxon>
        <taxon>Ploettnerulaceae</taxon>
        <taxon>Oculimacula</taxon>
    </lineage>
</organism>
<dbReference type="PANTHER" id="PTHR48182">
    <property type="entry name" value="PROTEIN SERAC1"/>
    <property type="match status" value="1"/>
</dbReference>
<dbReference type="SUPFAM" id="SSF53474">
    <property type="entry name" value="alpha/beta-Hydrolases"/>
    <property type="match status" value="1"/>
</dbReference>